<dbReference type="OrthoDB" id="49672at2157"/>
<dbReference type="Gene3D" id="3.30.1460.10">
    <property type="match status" value="1"/>
</dbReference>
<protein>
    <recommendedName>
        <fullName evidence="3">DUF2299 domain-containing protein</fullName>
    </recommendedName>
</protein>
<dbReference type="AlphaFoldDB" id="A0A1G5WDS7"/>
<evidence type="ECO:0000313" key="1">
    <source>
        <dbReference type="EMBL" id="SDA56152.1"/>
    </source>
</evidence>
<dbReference type="InterPro" id="IPR018747">
    <property type="entry name" value="DUF2299"/>
</dbReference>
<evidence type="ECO:0000313" key="2">
    <source>
        <dbReference type="Proteomes" id="UP000323439"/>
    </source>
</evidence>
<dbReference type="EMBL" id="FMXB01000009">
    <property type="protein sequence ID" value="SDA56152.1"/>
    <property type="molecule type" value="Genomic_DNA"/>
</dbReference>
<dbReference type="Proteomes" id="UP000323439">
    <property type="component" value="Unassembled WGS sequence"/>
</dbReference>
<sequence>MTIDEETVKNWIVDEGIFREKKVDDNSDYHFIVEFPKDNIMDVVKPKGKDFIVVACATQVSPQHLELMANTDAKERTKFLLKTNMEINRFLVDCQLAVDQSTNLLQQYVITYQIFNDGLTKNSLYDALKRVFKAKIQCVWLIEKTFGTVNTPTTEASNENSMFI</sequence>
<dbReference type="RefSeq" id="WP_149731899.1">
    <property type="nucleotide sequence ID" value="NZ_FMXB01000009.1"/>
</dbReference>
<name>A0A1G5WDS7_9EURY</name>
<dbReference type="STRING" id="230361.sm9_2322"/>
<evidence type="ECO:0008006" key="3">
    <source>
        <dbReference type="Google" id="ProtNLM"/>
    </source>
</evidence>
<organism evidence="1 2">
    <name type="scientific">Methanobrevibacter millerae</name>
    <dbReference type="NCBI Taxonomy" id="230361"/>
    <lineage>
        <taxon>Archaea</taxon>
        <taxon>Methanobacteriati</taxon>
        <taxon>Methanobacteriota</taxon>
        <taxon>Methanomada group</taxon>
        <taxon>Methanobacteria</taxon>
        <taxon>Methanobacteriales</taxon>
        <taxon>Methanobacteriaceae</taxon>
        <taxon>Methanobrevibacter</taxon>
    </lineage>
</organism>
<keyword evidence="2" id="KW-1185">Reference proteome</keyword>
<reference evidence="1 2" key="1">
    <citation type="submission" date="2016-10" db="EMBL/GenBank/DDBJ databases">
        <authorList>
            <person name="Varghese N."/>
            <person name="Submissions S."/>
        </authorList>
    </citation>
    <scope>NUCLEOTIDE SEQUENCE [LARGE SCALE GENOMIC DNA]</scope>
    <source>
        <strain evidence="1 2">DSM 16643</strain>
    </source>
</reference>
<proteinExistence type="predicted"/>
<dbReference type="CDD" id="cd17510">
    <property type="entry name" value="T3SC_YbjN-like_2"/>
    <property type="match status" value="1"/>
</dbReference>
<accession>A0A1G5WDS7</accession>
<gene>
    <name evidence="1" type="ORF">SAMN02910315_01350</name>
</gene>
<dbReference type="Pfam" id="PF10061">
    <property type="entry name" value="DUF2299"/>
    <property type="match status" value="1"/>
</dbReference>